<dbReference type="InterPro" id="IPR000600">
    <property type="entry name" value="ROK"/>
</dbReference>
<comment type="caution">
    <text evidence="2">The sequence shown here is derived from an EMBL/GenBank/DDBJ whole genome shotgun (WGS) entry which is preliminary data.</text>
</comment>
<dbReference type="PANTHER" id="PTHR18964:SF169">
    <property type="entry name" value="N-ACETYLMANNOSAMINE KINASE"/>
    <property type="match status" value="1"/>
</dbReference>
<keyword evidence="2" id="KW-0418">Kinase</keyword>
<feature type="region of interest" description="Disordered" evidence="1">
    <location>
        <begin position="1"/>
        <end position="36"/>
    </location>
</feature>
<feature type="region of interest" description="Disordered" evidence="1">
    <location>
        <begin position="83"/>
        <end position="102"/>
    </location>
</feature>
<feature type="compositionally biased region" description="Low complexity" evidence="1">
    <location>
        <begin position="1"/>
        <end position="18"/>
    </location>
</feature>
<dbReference type="RefSeq" id="WP_309792180.1">
    <property type="nucleotide sequence ID" value="NZ_JAVDPW010000001.1"/>
</dbReference>
<protein>
    <submittedName>
        <fullName evidence="2">NBD/HSP70 family sugar kinase</fullName>
    </submittedName>
</protein>
<evidence type="ECO:0000256" key="1">
    <source>
        <dbReference type="SAM" id="MobiDB-lite"/>
    </source>
</evidence>
<dbReference type="Gene3D" id="3.30.420.40">
    <property type="match status" value="2"/>
</dbReference>
<evidence type="ECO:0000313" key="2">
    <source>
        <dbReference type="EMBL" id="MDR6288212.1"/>
    </source>
</evidence>
<dbReference type="Proteomes" id="UP001262410">
    <property type="component" value="Unassembled WGS sequence"/>
</dbReference>
<keyword evidence="2" id="KW-0808">Transferase</keyword>
<name>A0ABU1JHX6_9PROT</name>
<dbReference type="GO" id="GO:0016301">
    <property type="term" value="F:kinase activity"/>
    <property type="evidence" value="ECO:0007669"/>
    <property type="project" value="UniProtKB-KW"/>
</dbReference>
<dbReference type="InterPro" id="IPR043129">
    <property type="entry name" value="ATPase_NBD"/>
</dbReference>
<keyword evidence="3" id="KW-1185">Reference proteome</keyword>
<dbReference type="SUPFAM" id="SSF46785">
    <property type="entry name" value="Winged helix' DNA-binding domain"/>
    <property type="match status" value="1"/>
</dbReference>
<proteinExistence type="predicted"/>
<dbReference type="SUPFAM" id="SSF53067">
    <property type="entry name" value="Actin-like ATPase domain"/>
    <property type="match status" value="1"/>
</dbReference>
<dbReference type="InterPro" id="IPR036388">
    <property type="entry name" value="WH-like_DNA-bd_sf"/>
</dbReference>
<organism evidence="2 3">
    <name type="scientific">Inquilinus ginsengisoli</name>
    <dbReference type="NCBI Taxonomy" id="363840"/>
    <lineage>
        <taxon>Bacteria</taxon>
        <taxon>Pseudomonadati</taxon>
        <taxon>Pseudomonadota</taxon>
        <taxon>Alphaproteobacteria</taxon>
        <taxon>Rhodospirillales</taxon>
        <taxon>Rhodospirillaceae</taxon>
        <taxon>Inquilinus</taxon>
    </lineage>
</organism>
<dbReference type="Gene3D" id="1.10.10.10">
    <property type="entry name" value="Winged helix-like DNA-binding domain superfamily/Winged helix DNA-binding domain"/>
    <property type="match status" value="1"/>
</dbReference>
<evidence type="ECO:0000313" key="3">
    <source>
        <dbReference type="Proteomes" id="UP001262410"/>
    </source>
</evidence>
<dbReference type="EMBL" id="JAVDPW010000001">
    <property type="protein sequence ID" value="MDR6288212.1"/>
    <property type="molecule type" value="Genomic_DNA"/>
</dbReference>
<gene>
    <name evidence="2" type="ORF">E9232_000711</name>
</gene>
<dbReference type="PANTHER" id="PTHR18964">
    <property type="entry name" value="ROK (REPRESSOR, ORF, KINASE) FAMILY"/>
    <property type="match status" value="1"/>
</dbReference>
<accession>A0ABU1JHX6</accession>
<dbReference type="Pfam" id="PF00480">
    <property type="entry name" value="ROK"/>
    <property type="match status" value="1"/>
</dbReference>
<sequence length="415" mass="42799">MAGGTAEEAAPPSAGAPSDGVKPRPPSLLSPSRMGDLNRGRLLQSLFDLGPTSRADLARHIGVNRATITGIVQPLIDDGILVEGEPASSGGTGGKPARPLQFSRDAPQIGAVALSHGSVRTALVSWSGEITALERAEFPTDGGAPGQAVAAIAESLARTLSTARQPPLGIGVGATGMIDTDRGVIVKVNLAPVLSGLALGAVLEEQTGLPVYLDHHPRALLLADRWFGIGRSLRTFAVLYLSDVIGGALQLDGHLQSGPAGAGGELGHTFVQIDGEICACGRRGCWETVATIGWLRRQARAAGLAGAEEMTPALLAGQADAGSEAAGRLLDLYARNIAVGIANLQQTLAPNHFVLHGEVVEAGEPLRAAIEAHVSRLVPPRPGSDPRVLLTDQRGLATLRGAAGIVLSRRLQFQL</sequence>
<reference evidence="2 3" key="1">
    <citation type="submission" date="2023-07" db="EMBL/GenBank/DDBJ databases">
        <title>Sorghum-associated microbial communities from plants grown in Nebraska, USA.</title>
        <authorList>
            <person name="Schachtman D."/>
        </authorList>
    </citation>
    <scope>NUCLEOTIDE SEQUENCE [LARGE SCALE GENOMIC DNA]</scope>
    <source>
        <strain evidence="2 3">584</strain>
    </source>
</reference>
<dbReference type="InterPro" id="IPR036390">
    <property type="entry name" value="WH_DNA-bd_sf"/>
</dbReference>